<organism evidence="1">
    <name type="scientific">marine sediment metagenome</name>
    <dbReference type="NCBI Taxonomy" id="412755"/>
    <lineage>
        <taxon>unclassified sequences</taxon>
        <taxon>metagenomes</taxon>
        <taxon>ecological metagenomes</taxon>
    </lineage>
</organism>
<accession>A0A0F9CWF7</accession>
<sequence length="77" mass="8469">MSKRNLATIDSDMFTPIGRLLQQAMAHGIVNDLVFGGLETGQTALQAIHAITATQNCRIGSRRVTWDGMVYRYGEAE</sequence>
<evidence type="ECO:0000313" key="1">
    <source>
        <dbReference type="EMBL" id="KKL53639.1"/>
    </source>
</evidence>
<reference evidence="1" key="1">
    <citation type="journal article" date="2015" name="Nature">
        <title>Complex archaea that bridge the gap between prokaryotes and eukaryotes.</title>
        <authorList>
            <person name="Spang A."/>
            <person name="Saw J.H."/>
            <person name="Jorgensen S.L."/>
            <person name="Zaremba-Niedzwiedzka K."/>
            <person name="Martijn J."/>
            <person name="Lind A.E."/>
            <person name="van Eijk R."/>
            <person name="Schleper C."/>
            <person name="Guy L."/>
            <person name="Ettema T.J."/>
        </authorList>
    </citation>
    <scope>NUCLEOTIDE SEQUENCE</scope>
</reference>
<comment type="caution">
    <text evidence="1">The sequence shown here is derived from an EMBL/GenBank/DDBJ whole genome shotgun (WGS) entry which is preliminary data.</text>
</comment>
<dbReference type="AlphaFoldDB" id="A0A0F9CWF7"/>
<proteinExistence type="predicted"/>
<dbReference type="EMBL" id="LAZR01031477">
    <property type="protein sequence ID" value="KKL53639.1"/>
    <property type="molecule type" value="Genomic_DNA"/>
</dbReference>
<feature type="non-terminal residue" evidence="1">
    <location>
        <position position="77"/>
    </location>
</feature>
<name>A0A0F9CWF7_9ZZZZ</name>
<gene>
    <name evidence="1" type="ORF">LCGC14_2273410</name>
</gene>
<protein>
    <submittedName>
        <fullName evidence="1">Uncharacterized protein</fullName>
    </submittedName>
</protein>